<evidence type="ECO:0000256" key="1">
    <source>
        <dbReference type="ARBA" id="ARBA00009437"/>
    </source>
</evidence>
<comment type="similarity">
    <text evidence="1">Belongs to the LysR transcriptional regulatory family.</text>
</comment>
<keyword evidence="3" id="KW-0238">DNA-binding</keyword>
<dbReference type="Pfam" id="PF00126">
    <property type="entry name" value="HTH_1"/>
    <property type="match status" value="2"/>
</dbReference>
<feature type="domain" description="HTH lysR-type" evidence="5">
    <location>
        <begin position="11"/>
        <end position="68"/>
    </location>
</feature>
<accession>A0ABW4I480</accession>
<dbReference type="SUPFAM" id="SSF53850">
    <property type="entry name" value="Periplasmic binding protein-like II"/>
    <property type="match status" value="1"/>
</dbReference>
<feature type="domain" description="HTH lysR-type" evidence="5">
    <location>
        <begin position="107"/>
        <end position="164"/>
    </location>
</feature>
<reference evidence="7" key="1">
    <citation type="journal article" date="2019" name="Int. J. Syst. Evol. Microbiol.">
        <title>The Global Catalogue of Microorganisms (GCM) 10K type strain sequencing project: providing services to taxonomists for standard genome sequencing and annotation.</title>
        <authorList>
            <consortium name="The Broad Institute Genomics Platform"/>
            <consortium name="The Broad Institute Genome Sequencing Center for Infectious Disease"/>
            <person name="Wu L."/>
            <person name="Ma J."/>
        </authorList>
    </citation>
    <scope>NUCLEOTIDE SEQUENCE [LARGE SCALE GENOMIC DNA]</scope>
    <source>
        <strain evidence="7">CGMCC 1.16275</strain>
    </source>
</reference>
<dbReference type="Pfam" id="PF03466">
    <property type="entry name" value="LysR_substrate"/>
    <property type="match status" value="1"/>
</dbReference>
<dbReference type="Proteomes" id="UP001597115">
    <property type="component" value="Unassembled WGS sequence"/>
</dbReference>
<dbReference type="Gene3D" id="1.10.10.10">
    <property type="entry name" value="Winged helix-like DNA-binding domain superfamily/Winged helix DNA-binding domain"/>
    <property type="match status" value="2"/>
</dbReference>
<evidence type="ECO:0000259" key="5">
    <source>
        <dbReference type="PROSITE" id="PS50931"/>
    </source>
</evidence>
<dbReference type="Gene3D" id="3.40.190.10">
    <property type="entry name" value="Periplasmic binding protein-like II"/>
    <property type="match status" value="2"/>
</dbReference>
<keyword evidence="7" id="KW-1185">Reference proteome</keyword>
<dbReference type="PANTHER" id="PTHR30126:SF98">
    <property type="entry name" value="HTH-TYPE TRANSCRIPTIONAL ACTIVATOR BAUR"/>
    <property type="match status" value="1"/>
</dbReference>
<comment type="caution">
    <text evidence="6">The sequence shown here is derived from an EMBL/GenBank/DDBJ whole genome shotgun (WGS) entry which is preliminary data.</text>
</comment>
<keyword evidence="4" id="KW-0804">Transcription</keyword>
<evidence type="ECO:0000313" key="7">
    <source>
        <dbReference type="Proteomes" id="UP001597115"/>
    </source>
</evidence>
<dbReference type="EMBL" id="JBHUDY010000001">
    <property type="protein sequence ID" value="MFD1612286.1"/>
    <property type="molecule type" value="Genomic_DNA"/>
</dbReference>
<dbReference type="PROSITE" id="PS50931">
    <property type="entry name" value="HTH_LYSR"/>
    <property type="match status" value="2"/>
</dbReference>
<dbReference type="InterPro" id="IPR036388">
    <property type="entry name" value="WH-like_DNA-bd_sf"/>
</dbReference>
<protein>
    <submittedName>
        <fullName evidence="6">LysR family transcriptional regulator</fullName>
    </submittedName>
</protein>
<keyword evidence="2" id="KW-0805">Transcription regulation</keyword>
<gene>
    <name evidence="6" type="ORF">ACFSCW_10775</name>
</gene>
<evidence type="ECO:0000256" key="3">
    <source>
        <dbReference type="ARBA" id="ARBA00023125"/>
    </source>
</evidence>
<evidence type="ECO:0000256" key="2">
    <source>
        <dbReference type="ARBA" id="ARBA00023015"/>
    </source>
</evidence>
<dbReference type="RefSeq" id="WP_380889078.1">
    <property type="nucleotide sequence ID" value="NZ_JBHUDY010000001.1"/>
</dbReference>
<dbReference type="InterPro" id="IPR000847">
    <property type="entry name" value="LysR_HTH_N"/>
</dbReference>
<name>A0ABW4I480_9SPHN</name>
<dbReference type="PANTHER" id="PTHR30126">
    <property type="entry name" value="HTH-TYPE TRANSCRIPTIONAL REGULATOR"/>
    <property type="match status" value="1"/>
</dbReference>
<dbReference type="InterPro" id="IPR036390">
    <property type="entry name" value="WH_DNA-bd_sf"/>
</dbReference>
<sequence>MWADVLDGFAYNLRHLRALPAIEERGSMSAAAEAIGLSQPALAQGLAKLEEQFEARLFERAADGMRPTAEGELVLERVRPALARLASTFRSLPRTGRRGFQRPENLVTSTQVRALLSLADGGSFLGAARATGTSQPALHRAVRELETICALPLAERRGQRVALTEHGLRLTRGFRLAGAELLAARRDLAGDQGGGEIAIGAMPLCRALLLPAAISRMIRAAPSFRFDIAEGSYGELVEPLREGRIEIMIGALRDPCPPDLEQQPLFVDRLVIAARKGHPLGGSDRLTLDELGAYPWIVGREGSPLRAHWLQLFEGRPLPAAPIECGSVMAIRGILLDSNSLTLLSPDQIALELRTGLLTILRAELPHAERTIGVISRAEWRPTRLQRAFVETLKETALSNKVPEIE</sequence>
<dbReference type="PRINTS" id="PR00039">
    <property type="entry name" value="HTHLYSR"/>
</dbReference>
<dbReference type="SUPFAM" id="SSF46785">
    <property type="entry name" value="Winged helix' DNA-binding domain"/>
    <property type="match status" value="2"/>
</dbReference>
<evidence type="ECO:0000256" key="4">
    <source>
        <dbReference type="ARBA" id="ARBA00023163"/>
    </source>
</evidence>
<evidence type="ECO:0000313" key="6">
    <source>
        <dbReference type="EMBL" id="MFD1612286.1"/>
    </source>
</evidence>
<dbReference type="InterPro" id="IPR005119">
    <property type="entry name" value="LysR_subst-bd"/>
</dbReference>
<proteinExistence type="inferred from homology"/>
<organism evidence="6 7">
    <name type="scientific">Sphingomonas tabacisoli</name>
    <dbReference type="NCBI Taxonomy" id="2249466"/>
    <lineage>
        <taxon>Bacteria</taxon>
        <taxon>Pseudomonadati</taxon>
        <taxon>Pseudomonadota</taxon>
        <taxon>Alphaproteobacteria</taxon>
        <taxon>Sphingomonadales</taxon>
        <taxon>Sphingomonadaceae</taxon>
        <taxon>Sphingomonas</taxon>
    </lineage>
</organism>